<evidence type="ECO:0000313" key="3">
    <source>
        <dbReference type="Proteomes" id="UP000054558"/>
    </source>
</evidence>
<accession>A0A1Y1HI38</accession>
<dbReference type="AlphaFoldDB" id="A0A1Y1HI38"/>
<organism evidence="2 3">
    <name type="scientific">Klebsormidium nitens</name>
    <name type="common">Green alga</name>
    <name type="synonym">Ulothrix nitens</name>
    <dbReference type="NCBI Taxonomy" id="105231"/>
    <lineage>
        <taxon>Eukaryota</taxon>
        <taxon>Viridiplantae</taxon>
        <taxon>Streptophyta</taxon>
        <taxon>Klebsormidiophyceae</taxon>
        <taxon>Klebsormidiales</taxon>
        <taxon>Klebsormidiaceae</taxon>
        <taxon>Klebsormidium</taxon>
    </lineage>
</organism>
<keyword evidence="3" id="KW-1185">Reference proteome</keyword>
<sequence>MDNRSRALALYRAFYRAAKSMPTANRRDYIRKKSRFEFEENRHETDPSRIRGLLQFADLQLDNVQIQAKHLSELFARDPSRFEKPDA</sequence>
<reference evidence="2 3" key="1">
    <citation type="journal article" date="2014" name="Nat. Commun.">
        <title>Klebsormidium flaccidum genome reveals primary factors for plant terrestrial adaptation.</title>
        <authorList>
            <person name="Hori K."/>
            <person name="Maruyama F."/>
            <person name="Fujisawa T."/>
            <person name="Togashi T."/>
            <person name="Yamamoto N."/>
            <person name="Seo M."/>
            <person name="Sato S."/>
            <person name="Yamada T."/>
            <person name="Mori H."/>
            <person name="Tajima N."/>
            <person name="Moriyama T."/>
            <person name="Ikeuchi M."/>
            <person name="Watanabe M."/>
            <person name="Wada H."/>
            <person name="Kobayashi K."/>
            <person name="Saito M."/>
            <person name="Masuda T."/>
            <person name="Sasaki-Sekimoto Y."/>
            <person name="Mashiguchi K."/>
            <person name="Awai K."/>
            <person name="Shimojima M."/>
            <person name="Masuda S."/>
            <person name="Iwai M."/>
            <person name="Nobusawa T."/>
            <person name="Narise T."/>
            <person name="Kondo S."/>
            <person name="Saito H."/>
            <person name="Sato R."/>
            <person name="Murakawa M."/>
            <person name="Ihara Y."/>
            <person name="Oshima-Yamada Y."/>
            <person name="Ohtaka K."/>
            <person name="Satoh M."/>
            <person name="Sonobe K."/>
            <person name="Ishii M."/>
            <person name="Ohtani R."/>
            <person name="Kanamori-Sato M."/>
            <person name="Honoki R."/>
            <person name="Miyazaki D."/>
            <person name="Mochizuki H."/>
            <person name="Umetsu J."/>
            <person name="Higashi K."/>
            <person name="Shibata D."/>
            <person name="Kamiya Y."/>
            <person name="Sato N."/>
            <person name="Nakamura Y."/>
            <person name="Tabata S."/>
            <person name="Ida S."/>
            <person name="Kurokawa K."/>
            <person name="Ohta H."/>
        </authorList>
    </citation>
    <scope>NUCLEOTIDE SEQUENCE [LARGE SCALE GENOMIC DNA]</scope>
    <source>
        <strain evidence="2 3">NIES-2285</strain>
    </source>
</reference>
<feature type="domain" description="Complex 1 LYR protein" evidence="1">
    <location>
        <begin position="6"/>
        <end position="62"/>
    </location>
</feature>
<dbReference type="Proteomes" id="UP000054558">
    <property type="component" value="Unassembled WGS sequence"/>
</dbReference>
<proteinExistence type="predicted"/>
<dbReference type="OrthoDB" id="275715at2759"/>
<evidence type="ECO:0000313" key="2">
    <source>
        <dbReference type="EMBL" id="GAQ78130.1"/>
    </source>
</evidence>
<dbReference type="CDD" id="cd20251">
    <property type="entry name" value="Complex1_LYR_SF"/>
    <property type="match status" value="1"/>
</dbReference>
<name>A0A1Y1HI38_KLENI</name>
<gene>
    <name evidence="2" type="ORF">KFL_000080340</name>
</gene>
<dbReference type="Pfam" id="PF05347">
    <property type="entry name" value="Complex1_LYR"/>
    <property type="match status" value="1"/>
</dbReference>
<evidence type="ECO:0000259" key="1">
    <source>
        <dbReference type="Pfam" id="PF05347"/>
    </source>
</evidence>
<dbReference type="OMA" id="EYEKYRH"/>
<dbReference type="InterPro" id="IPR008011">
    <property type="entry name" value="Complex1_LYR_dom"/>
</dbReference>
<protein>
    <recommendedName>
        <fullName evidence="1">Complex 1 LYR protein domain-containing protein</fullName>
    </recommendedName>
</protein>
<dbReference type="EMBL" id="DF236957">
    <property type="protein sequence ID" value="GAQ78130.1"/>
    <property type="molecule type" value="Genomic_DNA"/>
</dbReference>